<reference evidence="2 3" key="1">
    <citation type="submission" date="2019-12" db="EMBL/GenBank/DDBJ databases">
        <authorList>
            <person name="Floudas D."/>
            <person name="Bentzer J."/>
            <person name="Ahren D."/>
            <person name="Johansson T."/>
            <person name="Persson P."/>
            <person name="Tunlid A."/>
        </authorList>
    </citation>
    <scope>NUCLEOTIDE SEQUENCE [LARGE SCALE GENOMIC DNA]</scope>
    <source>
        <strain evidence="2 3">CBS 102.39</strain>
    </source>
</reference>
<dbReference type="Proteomes" id="UP000521872">
    <property type="component" value="Unassembled WGS sequence"/>
</dbReference>
<feature type="compositionally biased region" description="Basic and acidic residues" evidence="1">
    <location>
        <begin position="701"/>
        <end position="711"/>
    </location>
</feature>
<feature type="compositionally biased region" description="Polar residues" evidence="1">
    <location>
        <begin position="864"/>
        <end position="879"/>
    </location>
</feature>
<dbReference type="Pfam" id="PF09462">
    <property type="entry name" value="Mus7"/>
    <property type="match status" value="1"/>
</dbReference>
<dbReference type="GO" id="GO:0000724">
    <property type="term" value="P:double-strand break repair via homologous recombination"/>
    <property type="evidence" value="ECO:0007669"/>
    <property type="project" value="TreeGrafter"/>
</dbReference>
<feature type="compositionally biased region" description="Basic and acidic residues" evidence="1">
    <location>
        <begin position="421"/>
        <end position="448"/>
    </location>
</feature>
<feature type="region of interest" description="Disordered" evidence="1">
    <location>
        <begin position="636"/>
        <end position="660"/>
    </location>
</feature>
<feature type="compositionally biased region" description="Acidic residues" evidence="1">
    <location>
        <begin position="741"/>
        <end position="750"/>
    </location>
</feature>
<feature type="region of interest" description="Disordered" evidence="1">
    <location>
        <begin position="287"/>
        <end position="328"/>
    </location>
</feature>
<gene>
    <name evidence="2" type="ORF">D9613_006770</name>
</gene>
<comment type="caution">
    <text evidence="2">The sequence shown here is derived from an EMBL/GenBank/DDBJ whole genome shotgun (WGS) entry which is preliminary data.</text>
</comment>
<feature type="compositionally biased region" description="Polar residues" evidence="1">
    <location>
        <begin position="521"/>
        <end position="540"/>
    </location>
</feature>
<evidence type="ECO:0008006" key="4">
    <source>
        <dbReference type="Google" id="ProtNLM"/>
    </source>
</evidence>
<dbReference type="PANTHER" id="PTHR28122">
    <property type="entry name" value="E3 UBIQUITIN-PROTEIN LIGASE SUBSTRATE RECEPTOR MMS22"/>
    <property type="match status" value="1"/>
</dbReference>
<organism evidence="2 3">
    <name type="scientific">Agrocybe pediades</name>
    <dbReference type="NCBI Taxonomy" id="84607"/>
    <lineage>
        <taxon>Eukaryota</taxon>
        <taxon>Fungi</taxon>
        <taxon>Dikarya</taxon>
        <taxon>Basidiomycota</taxon>
        <taxon>Agaricomycotina</taxon>
        <taxon>Agaricomycetes</taxon>
        <taxon>Agaricomycetidae</taxon>
        <taxon>Agaricales</taxon>
        <taxon>Agaricineae</taxon>
        <taxon>Strophariaceae</taxon>
        <taxon>Agrocybe</taxon>
    </lineage>
</organism>
<protein>
    <recommendedName>
        <fullName evidence="4">Protein mms22</fullName>
    </recommendedName>
</protein>
<name>A0A8H4VK71_9AGAR</name>
<feature type="compositionally biased region" description="Acidic residues" evidence="1">
    <location>
        <begin position="566"/>
        <end position="578"/>
    </location>
</feature>
<feature type="region of interest" description="Disordered" evidence="1">
    <location>
        <begin position="985"/>
        <end position="1016"/>
    </location>
</feature>
<keyword evidence="3" id="KW-1185">Reference proteome</keyword>
<feature type="compositionally biased region" description="Basic and acidic residues" evidence="1">
    <location>
        <begin position="467"/>
        <end position="513"/>
    </location>
</feature>
<feature type="region of interest" description="Disordered" evidence="1">
    <location>
        <begin position="134"/>
        <end position="212"/>
    </location>
</feature>
<feature type="region of interest" description="Disordered" evidence="1">
    <location>
        <begin position="824"/>
        <end position="897"/>
    </location>
</feature>
<feature type="compositionally biased region" description="Basic and acidic residues" evidence="1">
    <location>
        <begin position="729"/>
        <end position="740"/>
    </location>
</feature>
<dbReference type="GO" id="GO:0035361">
    <property type="term" value="C:Cul8-RING ubiquitin ligase complex"/>
    <property type="evidence" value="ECO:0007669"/>
    <property type="project" value="TreeGrafter"/>
</dbReference>
<evidence type="ECO:0000313" key="3">
    <source>
        <dbReference type="Proteomes" id="UP000521872"/>
    </source>
</evidence>
<dbReference type="GO" id="GO:0005634">
    <property type="term" value="C:nucleus"/>
    <property type="evidence" value="ECO:0007669"/>
    <property type="project" value="InterPro"/>
</dbReference>
<dbReference type="EMBL" id="JAACJL010000058">
    <property type="protein sequence ID" value="KAF4610904.1"/>
    <property type="molecule type" value="Genomic_DNA"/>
</dbReference>
<evidence type="ECO:0000313" key="2">
    <source>
        <dbReference type="EMBL" id="KAF4610904.1"/>
    </source>
</evidence>
<proteinExistence type="predicted"/>
<feature type="region of interest" description="Disordered" evidence="1">
    <location>
        <begin position="696"/>
        <end position="762"/>
    </location>
</feature>
<dbReference type="InterPro" id="IPR019021">
    <property type="entry name" value="Mms22"/>
</dbReference>
<evidence type="ECO:0000256" key="1">
    <source>
        <dbReference type="SAM" id="MobiDB-lite"/>
    </source>
</evidence>
<dbReference type="GO" id="GO:0031297">
    <property type="term" value="P:replication fork processing"/>
    <property type="evidence" value="ECO:0007669"/>
    <property type="project" value="InterPro"/>
</dbReference>
<feature type="compositionally biased region" description="Acidic residues" evidence="1">
    <location>
        <begin position="405"/>
        <end position="420"/>
    </location>
</feature>
<dbReference type="PANTHER" id="PTHR28122:SF1">
    <property type="entry name" value="E3 UBIQUITIN-PROTEIN LIGASE SUBSTRATE RECEPTOR MMS22"/>
    <property type="match status" value="1"/>
</dbReference>
<feature type="compositionally biased region" description="Polar residues" evidence="1">
    <location>
        <begin position="198"/>
        <end position="208"/>
    </location>
</feature>
<accession>A0A8H4VK71</accession>
<feature type="region of interest" description="Disordered" evidence="1">
    <location>
        <begin position="393"/>
        <end position="578"/>
    </location>
</feature>
<feature type="compositionally biased region" description="Low complexity" evidence="1">
    <location>
        <begin position="289"/>
        <end position="318"/>
    </location>
</feature>
<feature type="compositionally biased region" description="Low complexity" evidence="1">
    <location>
        <begin position="134"/>
        <end position="150"/>
    </location>
</feature>
<sequence length="1980" mass="223492">MIDLDEVIETSDAEEQAEIAAQKAILPRVRHVSELGTEHYLESPRKKIKVQSDHHDENHVHLQPPFVGLSPRTPRKAPLLSTSSPAQTLGSLSAPLTPEKAAVAVIVNPEEEGEASTLSDHVAEEELEYSQDPLLLCSPPHSPSVSVSNSEYEPLSFPVTPSPSPKIEDAQPIPSPSSQSEPLFFPTSPLQSPVGEDVSSTTPQNSPPANLRRSPIFDLGLFDIPLLSQAPPTLQPAMLKDSPMMLTRQEDDELLLFTPEKHNPEPQFTSPLTPASVHSPILQETALKSRSPSHQPSDSPSPLRSPSRSSNKSISKAPTNSPPAANSRTIQQDAQLAMNLAAENEQAEGSRYSFRARKMHQKMPFTADQLMYQRQLRANPEAIVNTKEVAHIVRQQKNRSHPDDRYEEEEGTQQDEEDPEWERQERRRLREERRKAEAARRSETRTTEGEPVFRSALLEDLSSTDEDERKELNAVVREAKRIAKRLERQKKAEERAERERKKKEKEQEEEERRRLKRFPISTRSSVPPDTSRSKATSNRGASEHSDESDAGLPTSRSKGKARAIEVDSDEGDVPAPILDEDQAIYDYFGGDGGFQAYDDDFPMQEIDNHSVHERTPSPTRSPILQNTYDTAIHVDSDDEDDARAGPSSSTGEGRSKSVRSSSAILVDLPARHKQALSKMWPALMINKVAQAEAAKLANANKRKERDAKKDNATNGPLLPGQTRVQVSAKPKEVKEIKGDSESEVEIESDSNDSTHSSANVSDEDEILKLHNDTGHRPLQKRKIIKLAELDLSDPVVSHPEKKRHKRRIHDPLPIQYMLTRGKRVERDDRGSNVGHAPARSKKPSTFKLDVVTRDARGKGAGKQTMLSFNTSKDPASKSSGAKHRASRSVTPQNDYNHFDDDKEVQIVKVEHQDPKVRAKEAKKQRRRAKKKNGVYTISAKDRIITSGRSRETAFITLQLEVEDQFYKAFVPPKMDTQWEKRIKRLKSAPAPKRAHYPSQEPGLEPDEDERPTTHGLQVPSDFRISVLSVGRSFGPATYIRNGWLFEAVNASNPQEVPAPSPVEMFGFELHVEQDIANFSSMLSNVCESLLEFVTSLPDPEADRMHAPWSTFLHAVCQFLTWHMKHGEDGLVRELHQAAKQEILKLLEHIQELGLKHIEPPVLITCRFLMDMSTRLQAFNKDTNDDEAVDPLIASADLTIWALLKVGFDGIVNDLIEDLDLDGSTTSRYAAELWVCTIHILDRVAKPEAEKGAMNHPFWDLLQDNLRKSIMDRPSKPDAMFLMTEDIWLTIFIVCTLSRFSVHGMAVSQSHLPPCWDIVVFALENVRLNAPLLGSRETEADRKRDKYIALLIVRCFQLHNTWKWSLGTAFKMLYKLAGVFKSRSFANLLHEGTEYPEFFRQTDWGLLASYEEDDSAYAVFLKLVYRAFNDPACASWLKKLESIAVPIGSLPFTKSAPPSDADLAKLYNRFAAAALLSDLNRSVCADKVAKARNYVSFSTADKDSRHAIICGVQNWACLLIERGMPVSVIGDWIEEMAETLSSEQKELALLPEGRELMKRTETVHTDIKFLLGAVSIVYDAYQKHALYPEPFLLLRLKPVLSTLQELAPLHQKDAVTGPSARKDVRSTRLSDVLSDFSLRLFMARKAALPSPKRPAMPGPIVEEDSQESQDYGDFGLDDIDWSDIANLPGALQPGGDEGNLDKLEKELREVLLTTNFRQLVYDYLKPYLLMDGQKHRSSNTDLWLYIVLACAHVDNRQDMWSEDLKKLDEILKPIQDEQWVHRVELSIVYQILQLHPMSYLDATIRRRALASLLFAVISEQNFHKKDVRLERQYVELILSLDGLQHPLFAGLNCLPARDGTEDYKFSPEQFLELRVPMLKTIFKNTNDIMARERQGRQDLRAQKTEYVEACRRMFSSMRNTLSHTIKDKASERYQQYVDFCHQVLAATEGCNELPNSTLRYFFEAWPRYLPGPSLVKASKAD</sequence>
<feature type="compositionally biased region" description="Polar residues" evidence="1">
    <location>
        <begin position="646"/>
        <end position="660"/>
    </location>
</feature>